<dbReference type="GO" id="GO:0005829">
    <property type="term" value="C:cytosol"/>
    <property type="evidence" value="ECO:0007669"/>
    <property type="project" value="TreeGrafter"/>
</dbReference>
<dbReference type="AlphaFoldDB" id="A0A1F5CAK5"/>
<dbReference type="Proteomes" id="UP000177197">
    <property type="component" value="Unassembled WGS sequence"/>
</dbReference>
<sequence>MPKKILFLDILADNPWRRQELESPYGGLSYPEHFRQFTGIAKNQFISIDAFGEKLPDPAKFRAIILGGSGKDPVKKQESPWILETYKFIRKTADKNIPILGICGGLQFVIKALGGAIVKNSKGRNFGNSLVTLTAEGQKDPLFSGLPKKFMTQASHQCVARSLKPGWKLLAFSVKSPIDAIAIGKNIRLVQFHPEVSLRNVRGKAKLKRQALINEGFTTEKNFPKFLTALKDTSETGKKILTNFLEYFIK</sequence>
<dbReference type="PANTHER" id="PTHR42695">
    <property type="entry name" value="GLUTAMINE AMIDOTRANSFERASE YLR126C-RELATED"/>
    <property type="match status" value="1"/>
</dbReference>
<organism evidence="2 3">
    <name type="scientific">Candidatus Azambacteria bacterium RIFCSPLOWO2_02_FULL_44_14</name>
    <dbReference type="NCBI Taxonomy" id="1797306"/>
    <lineage>
        <taxon>Bacteria</taxon>
        <taxon>Candidatus Azamiibacteriota</taxon>
    </lineage>
</organism>
<accession>A0A1F5CAK5</accession>
<evidence type="ECO:0000259" key="1">
    <source>
        <dbReference type="Pfam" id="PF00117"/>
    </source>
</evidence>
<dbReference type="CDD" id="cd01741">
    <property type="entry name" value="GATase1_1"/>
    <property type="match status" value="1"/>
</dbReference>
<dbReference type="PROSITE" id="PS51273">
    <property type="entry name" value="GATASE_TYPE_1"/>
    <property type="match status" value="1"/>
</dbReference>
<evidence type="ECO:0000313" key="2">
    <source>
        <dbReference type="EMBL" id="OGD39857.1"/>
    </source>
</evidence>
<dbReference type="InterPro" id="IPR044992">
    <property type="entry name" value="ChyE-like"/>
</dbReference>
<dbReference type="SUPFAM" id="SSF52317">
    <property type="entry name" value="Class I glutamine amidotransferase-like"/>
    <property type="match status" value="1"/>
</dbReference>
<proteinExistence type="predicted"/>
<evidence type="ECO:0000313" key="3">
    <source>
        <dbReference type="Proteomes" id="UP000177197"/>
    </source>
</evidence>
<gene>
    <name evidence="2" type="ORF">A3I30_00420</name>
</gene>
<dbReference type="PANTHER" id="PTHR42695:SF5">
    <property type="entry name" value="GLUTAMINE AMIDOTRANSFERASE YLR126C-RELATED"/>
    <property type="match status" value="1"/>
</dbReference>
<dbReference type="InterPro" id="IPR017926">
    <property type="entry name" value="GATASE"/>
</dbReference>
<dbReference type="Pfam" id="PF00117">
    <property type="entry name" value="GATase"/>
    <property type="match status" value="1"/>
</dbReference>
<dbReference type="Gene3D" id="3.40.50.880">
    <property type="match status" value="1"/>
</dbReference>
<dbReference type="InterPro" id="IPR029062">
    <property type="entry name" value="Class_I_gatase-like"/>
</dbReference>
<protein>
    <recommendedName>
        <fullName evidence="1">Glutamine amidotransferase domain-containing protein</fullName>
    </recommendedName>
</protein>
<dbReference type="EMBL" id="MEYV01000017">
    <property type="protein sequence ID" value="OGD39857.1"/>
    <property type="molecule type" value="Genomic_DNA"/>
</dbReference>
<name>A0A1F5CAK5_9BACT</name>
<feature type="domain" description="Glutamine amidotransferase" evidence="1">
    <location>
        <begin position="59"/>
        <end position="200"/>
    </location>
</feature>
<comment type="caution">
    <text evidence="2">The sequence shown here is derived from an EMBL/GenBank/DDBJ whole genome shotgun (WGS) entry which is preliminary data.</text>
</comment>
<reference evidence="2 3" key="1">
    <citation type="journal article" date="2016" name="Nat. Commun.">
        <title>Thousands of microbial genomes shed light on interconnected biogeochemical processes in an aquifer system.</title>
        <authorList>
            <person name="Anantharaman K."/>
            <person name="Brown C.T."/>
            <person name="Hug L.A."/>
            <person name="Sharon I."/>
            <person name="Castelle C.J."/>
            <person name="Probst A.J."/>
            <person name="Thomas B.C."/>
            <person name="Singh A."/>
            <person name="Wilkins M.J."/>
            <person name="Karaoz U."/>
            <person name="Brodie E.L."/>
            <person name="Williams K.H."/>
            <person name="Hubbard S.S."/>
            <person name="Banfield J.F."/>
        </authorList>
    </citation>
    <scope>NUCLEOTIDE SEQUENCE [LARGE SCALE GENOMIC DNA]</scope>
</reference>